<dbReference type="GO" id="GO:0006508">
    <property type="term" value="P:proteolysis"/>
    <property type="evidence" value="ECO:0007669"/>
    <property type="project" value="UniProtKB-KW"/>
</dbReference>
<evidence type="ECO:0000313" key="2">
    <source>
        <dbReference type="EMBL" id="KAH7090164.1"/>
    </source>
</evidence>
<sequence>MADLSLLQSLEDNPNIVVGRADNQVHSIDHLMEPWTPEDDARRNASQVTHEYLAQVAARVYGIPPEFLQNSSPQSVLVAGLSDAPPSLEISEVRPRFKSTAVTYQQTLLGLPVWRAGVTVTLNEDQEVFQSVNNFRPAATEIKKPQDDAKFLRDINADELGKALGLPPNDDTITIDYQGLLVYRYMEDNRQPSAERGSHEHSSQRPGLPLRPVPSSIRDEQYYVVRELLFTFAHHSHGELSWRAFIEVETGTVLYLRARIADVGYQVTGSVFSFDPITRTGDPSPGFDRQKLSVLREKVVLNSITPVSEGAPQTLKGSYAEVKSSTLVAWEKTKGTDQVVEDSTKPIITAVNHDFDGEVDSDVFAAVNAYHHVTSLFSLLGELGFKQAQLFKHTVFPVPLYYRSYSDVNAYALAGKNNRGSGGFRFGVATENSKISIAADFRLVAHEFGHALLYDAYGDANFGFAHSAGDSLAVIFCDPTSKALDRGNSFPWVDAGRRHDHTVDDGWGWGGEKYNKDEPDMYDREQILSSTLFRLYEALGGAKNANRGTKVWASRYTLYLIVGGIATLTEKPRTADIYVTSMMNADSDTISLMNADSGKIHDFPGGAVRKVIRWAFEKQGLYQPNPAPVPVTRRGLPPQVDVYIDDGRNGEYDYKDKHDSPPGLWNRNAPDGGPGNQYAVAGRPNYIYVTIRNRGTDPAKNLRVKAYLLYSASHWDETHSKSWELPLQNAISTTPLAPNKALQVGPFPWTPNGSHTTPAILVSVSADGDLSNIDPASPSSLKCARGPTELSKLVPFDNNLAMRYF</sequence>
<dbReference type="InterPro" id="IPR013783">
    <property type="entry name" value="Ig-like_fold"/>
</dbReference>
<dbReference type="GO" id="GO:0046872">
    <property type="term" value="F:metal ion binding"/>
    <property type="evidence" value="ECO:0007669"/>
    <property type="project" value="UniProtKB-KW"/>
</dbReference>
<dbReference type="AlphaFoldDB" id="A0A8K0W149"/>
<dbReference type="OrthoDB" id="5334969at2759"/>
<dbReference type="EMBL" id="JAGMVJ010000005">
    <property type="protein sequence ID" value="KAH7090164.1"/>
    <property type="molecule type" value="Genomic_DNA"/>
</dbReference>
<proteinExistence type="predicted"/>
<accession>A0A8K0W149</accession>
<organism evidence="2 3">
    <name type="scientific">Paraphoma chrysanthemicola</name>
    <dbReference type="NCBI Taxonomy" id="798071"/>
    <lineage>
        <taxon>Eukaryota</taxon>
        <taxon>Fungi</taxon>
        <taxon>Dikarya</taxon>
        <taxon>Ascomycota</taxon>
        <taxon>Pezizomycotina</taxon>
        <taxon>Dothideomycetes</taxon>
        <taxon>Pleosporomycetidae</taxon>
        <taxon>Pleosporales</taxon>
        <taxon>Pleosporineae</taxon>
        <taxon>Phaeosphaeriaceae</taxon>
        <taxon>Paraphoma</taxon>
    </lineage>
</organism>
<comment type="caution">
    <text evidence="2">The sequence shown here is derived from an EMBL/GenBank/DDBJ whole genome shotgun (WGS) entry which is preliminary data.</text>
</comment>
<dbReference type="Proteomes" id="UP000813461">
    <property type="component" value="Unassembled WGS sequence"/>
</dbReference>
<dbReference type="SUPFAM" id="SSF55486">
    <property type="entry name" value="Metalloproteases ('zincins'), catalytic domain"/>
    <property type="match status" value="1"/>
</dbReference>
<keyword evidence="3" id="KW-1185">Reference proteome</keyword>
<feature type="region of interest" description="Disordered" evidence="1">
    <location>
        <begin position="191"/>
        <end position="212"/>
    </location>
</feature>
<protein>
    <recommendedName>
        <fullName evidence="4">FTP domain-containing protein</fullName>
    </recommendedName>
</protein>
<gene>
    <name evidence="2" type="ORF">FB567DRAFT_617461</name>
</gene>
<evidence type="ECO:0008006" key="4">
    <source>
        <dbReference type="Google" id="ProtNLM"/>
    </source>
</evidence>
<evidence type="ECO:0000256" key="1">
    <source>
        <dbReference type="SAM" id="MobiDB-lite"/>
    </source>
</evidence>
<reference evidence="2" key="1">
    <citation type="journal article" date="2021" name="Nat. Commun.">
        <title>Genetic determinants of endophytism in the Arabidopsis root mycobiome.</title>
        <authorList>
            <person name="Mesny F."/>
            <person name="Miyauchi S."/>
            <person name="Thiergart T."/>
            <person name="Pickel B."/>
            <person name="Atanasova L."/>
            <person name="Karlsson M."/>
            <person name="Huettel B."/>
            <person name="Barry K.W."/>
            <person name="Haridas S."/>
            <person name="Chen C."/>
            <person name="Bauer D."/>
            <person name="Andreopoulos W."/>
            <person name="Pangilinan J."/>
            <person name="LaButti K."/>
            <person name="Riley R."/>
            <person name="Lipzen A."/>
            <person name="Clum A."/>
            <person name="Drula E."/>
            <person name="Henrissat B."/>
            <person name="Kohler A."/>
            <person name="Grigoriev I.V."/>
            <person name="Martin F.M."/>
            <person name="Hacquard S."/>
        </authorList>
    </citation>
    <scope>NUCLEOTIDE SEQUENCE</scope>
    <source>
        <strain evidence="2">MPI-SDFR-AT-0120</strain>
    </source>
</reference>
<dbReference type="GO" id="GO:0008237">
    <property type="term" value="F:metallopeptidase activity"/>
    <property type="evidence" value="ECO:0007669"/>
    <property type="project" value="UniProtKB-KW"/>
</dbReference>
<dbReference type="Gene3D" id="2.60.40.10">
    <property type="entry name" value="Immunoglobulins"/>
    <property type="match status" value="1"/>
</dbReference>
<feature type="region of interest" description="Disordered" evidence="1">
    <location>
        <begin position="652"/>
        <end position="676"/>
    </location>
</feature>
<evidence type="ECO:0000313" key="3">
    <source>
        <dbReference type="Proteomes" id="UP000813461"/>
    </source>
</evidence>
<name>A0A8K0W149_9PLEO</name>